<organism evidence="1 2">
    <name type="scientific">Chengkuizengella marina</name>
    <dbReference type="NCBI Taxonomy" id="2507566"/>
    <lineage>
        <taxon>Bacteria</taxon>
        <taxon>Bacillati</taxon>
        <taxon>Bacillota</taxon>
        <taxon>Bacilli</taxon>
        <taxon>Bacillales</taxon>
        <taxon>Paenibacillaceae</taxon>
        <taxon>Chengkuizengella</taxon>
    </lineage>
</organism>
<dbReference type="PANTHER" id="PTHR34472">
    <property type="entry name" value="SULFUR CARRIER PROTEIN THIS"/>
    <property type="match status" value="1"/>
</dbReference>
<proteinExistence type="predicted"/>
<protein>
    <submittedName>
        <fullName evidence="1">Thiamine biosynthesis protein ThiS</fullName>
    </submittedName>
</protein>
<sequence length="67" mass="7401">MKLHINGENVEVPSSISSVTELLAHFELQDKVVIVELNHDILQKENHAQTNVSDGDRIEIVHFVGGG</sequence>
<dbReference type="OrthoDB" id="9798559at2"/>
<dbReference type="AlphaFoldDB" id="A0A6N9Q3E7"/>
<accession>A0A6N9Q3E7</accession>
<dbReference type="InterPro" id="IPR016155">
    <property type="entry name" value="Mopterin_synth/thiamin_S_b"/>
</dbReference>
<dbReference type="Gene3D" id="3.10.20.30">
    <property type="match status" value="1"/>
</dbReference>
<dbReference type="EMBL" id="SIJB01000023">
    <property type="protein sequence ID" value="NBI29313.1"/>
    <property type="molecule type" value="Genomic_DNA"/>
</dbReference>
<dbReference type="CDD" id="cd00565">
    <property type="entry name" value="Ubl_ThiS"/>
    <property type="match status" value="1"/>
</dbReference>
<evidence type="ECO:0000313" key="1">
    <source>
        <dbReference type="EMBL" id="NBI29313.1"/>
    </source>
</evidence>
<dbReference type="InterPro" id="IPR012675">
    <property type="entry name" value="Beta-grasp_dom_sf"/>
</dbReference>
<evidence type="ECO:0000313" key="2">
    <source>
        <dbReference type="Proteomes" id="UP000448943"/>
    </source>
</evidence>
<dbReference type="Proteomes" id="UP000448943">
    <property type="component" value="Unassembled WGS sequence"/>
</dbReference>
<dbReference type="RefSeq" id="WP_160646108.1">
    <property type="nucleotide sequence ID" value="NZ_SIJB01000023.1"/>
</dbReference>
<name>A0A6N9Q3E7_9BACL</name>
<dbReference type="InterPro" id="IPR003749">
    <property type="entry name" value="ThiS/MoaD-like"/>
</dbReference>
<comment type="caution">
    <text evidence="1">The sequence shown here is derived from an EMBL/GenBank/DDBJ whole genome shotgun (WGS) entry which is preliminary data.</text>
</comment>
<keyword evidence="2" id="KW-1185">Reference proteome</keyword>
<dbReference type="NCBIfam" id="TIGR01683">
    <property type="entry name" value="thiS"/>
    <property type="match status" value="1"/>
</dbReference>
<dbReference type="InterPro" id="IPR010035">
    <property type="entry name" value="Thi_S"/>
</dbReference>
<dbReference type="PANTHER" id="PTHR34472:SF1">
    <property type="entry name" value="SULFUR CARRIER PROTEIN THIS"/>
    <property type="match status" value="1"/>
</dbReference>
<dbReference type="SUPFAM" id="SSF54285">
    <property type="entry name" value="MoaD/ThiS"/>
    <property type="match status" value="1"/>
</dbReference>
<reference evidence="1 2" key="1">
    <citation type="submission" date="2019-01" db="EMBL/GenBank/DDBJ databases">
        <title>Chengkuizengella sp. nov., isolated from deep-sea sediment of East Pacific Ocean.</title>
        <authorList>
            <person name="Yang J."/>
            <person name="Lai Q."/>
            <person name="Shao Z."/>
        </authorList>
    </citation>
    <scope>NUCLEOTIDE SEQUENCE [LARGE SCALE GENOMIC DNA]</scope>
    <source>
        <strain evidence="1 2">YPA3-1-1</strain>
    </source>
</reference>
<dbReference type="Pfam" id="PF02597">
    <property type="entry name" value="ThiS"/>
    <property type="match status" value="1"/>
</dbReference>
<gene>
    <name evidence="1" type="primary">thiS</name>
    <name evidence="1" type="ORF">ERL59_10110</name>
</gene>